<proteinExistence type="predicted"/>
<evidence type="ECO:0000256" key="1">
    <source>
        <dbReference type="SAM" id="Phobius"/>
    </source>
</evidence>
<name>A0A438EW63_VITVI</name>
<evidence type="ECO:0000259" key="3">
    <source>
        <dbReference type="PROSITE" id="PS50011"/>
    </source>
</evidence>
<evidence type="ECO:0000313" key="5">
    <source>
        <dbReference type="Proteomes" id="UP000288805"/>
    </source>
</evidence>
<evidence type="ECO:0000256" key="2">
    <source>
        <dbReference type="SAM" id="SignalP"/>
    </source>
</evidence>
<dbReference type="Proteomes" id="UP000288805">
    <property type="component" value="Unassembled WGS sequence"/>
</dbReference>
<dbReference type="GO" id="GO:0005524">
    <property type="term" value="F:ATP binding"/>
    <property type="evidence" value="ECO:0007669"/>
    <property type="project" value="InterPro"/>
</dbReference>
<dbReference type="AlphaFoldDB" id="A0A438EW63"/>
<keyword evidence="2" id="KW-0732">Signal</keyword>
<dbReference type="InterPro" id="IPR036514">
    <property type="entry name" value="SGNH_hydro_sf"/>
</dbReference>
<keyword evidence="4" id="KW-0418">Kinase</keyword>
<dbReference type="InterPro" id="IPR000719">
    <property type="entry name" value="Prot_kinase_dom"/>
</dbReference>
<protein>
    <submittedName>
        <fullName evidence="4">Putative LRR receptor-like serine/threonine-protein kinase</fullName>
    </submittedName>
</protein>
<dbReference type="PANTHER" id="PTHR45631:SF206">
    <property type="entry name" value="PROTEIN KINASE DOMAIN-CONTAINING PROTEIN"/>
    <property type="match status" value="1"/>
</dbReference>
<dbReference type="GO" id="GO:0004713">
    <property type="term" value="F:protein tyrosine kinase activity"/>
    <property type="evidence" value="ECO:0007669"/>
    <property type="project" value="InterPro"/>
</dbReference>
<keyword evidence="1" id="KW-0472">Membrane</keyword>
<dbReference type="SMART" id="SM00219">
    <property type="entry name" value="TyrKc"/>
    <property type="match status" value="1"/>
</dbReference>
<feature type="chain" id="PRO_5019536962" evidence="2">
    <location>
        <begin position="24"/>
        <end position="447"/>
    </location>
</feature>
<dbReference type="Gene3D" id="1.10.510.10">
    <property type="entry name" value="Transferase(Phosphotransferase) domain 1"/>
    <property type="match status" value="1"/>
</dbReference>
<keyword evidence="4" id="KW-0808">Transferase</keyword>
<dbReference type="PANTHER" id="PTHR45631">
    <property type="entry name" value="OS07G0107800 PROTEIN-RELATED"/>
    <property type="match status" value="1"/>
</dbReference>
<evidence type="ECO:0000313" key="4">
    <source>
        <dbReference type="EMBL" id="RVW51925.1"/>
    </source>
</evidence>
<organism evidence="4 5">
    <name type="scientific">Vitis vinifera</name>
    <name type="common">Grape</name>
    <dbReference type="NCBI Taxonomy" id="29760"/>
    <lineage>
        <taxon>Eukaryota</taxon>
        <taxon>Viridiplantae</taxon>
        <taxon>Streptophyta</taxon>
        <taxon>Embryophyta</taxon>
        <taxon>Tracheophyta</taxon>
        <taxon>Spermatophyta</taxon>
        <taxon>Magnoliopsida</taxon>
        <taxon>eudicotyledons</taxon>
        <taxon>Gunneridae</taxon>
        <taxon>Pentapetalae</taxon>
        <taxon>rosids</taxon>
        <taxon>Vitales</taxon>
        <taxon>Vitaceae</taxon>
        <taxon>Viteae</taxon>
        <taxon>Vitis</taxon>
    </lineage>
</organism>
<dbReference type="Gene3D" id="3.40.50.1110">
    <property type="entry name" value="SGNH hydrolase"/>
    <property type="match status" value="1"/>
</dbReference>
<dbReference type="SUPFAM" id="SSF56112">
    <property type="entry name" value="Protein kinase-like (PK-like)"/>
    <property type="match status" value="1"/>
</dbReference>
<sequence>MGIHCFWALFLALALAFAIIGKAQDTTLVPSIVTFGDSAVDVGNNEYLPTIFKSNYPPYGRDFINHQPTGRFCNGKLATDITDLPPSIPYHQGIRGNLLIGANFASAGSIYDDKTAILSATLPGKQEPLIQQFGREYTHFIFESQIITKSGFIIQLDWISTRIFCRLTILNLTGNNLTGSVPQAVINKFEEGTLSLGENPNLCLSVSCQGKKKKKFLVPLLIAIPTVIVILILITALAIIRKLIKRRGTKETVTECPKEGPLKSGNSEFTFSDVARREVADVLNWKQRLQIAVDAAQGLEYLHIGCKPPIVHRDMKSSKILLTETQQAKIADFGMSRDLATESGAFISTVPAGTPEYLDPDIVGPRLQGDFNTISAWKALEITLACVASTGMQRPDMSHVLADLKECLGIEVASRRIQSVDSLSFGSGNFLEDSPLILGTQSAPHAR</sequence>
<keyword evidence="4" id="KW-0675">Receptor</keyword>
<reference evidence="4 5" key="1">
    <citation type="journal article" date="2018" name="PLoS Genet.">
        <title>Population sequencing reveals clonal diversity and ancestral inbreeding in the grapevine cultivar Chardonnay.</title>
        <authorList>
            <person name="Roach M.J."/>
            <person name="Johnson D.L."/>
            <person name="Bohlmann J."/>
            <person name="van Vuuren H.J."/>
            <person name="Jones S.J."/>
            <person name="Pretorius I.S."/>
            <person name="Schmidt S.A."/>
            <person name="Borneman A.R."/>
        </authorList>
    </citation>
    <scope>NUCLEOTIDE SEQUENCE [LARGE SCALE GENOMIC DNA]</scope>
    <source>
        <strain evidence="5">cv. Chardonnay</strain>
        <tissue evidence="4">Leaf</tissue>
    </source>
</reference>
<gene>
    <name evidence="4" type="primary">VvCHDh000311_3</name>
    <name evidence="4" type="ORF">CK203_067946</name>
</gene>
<feature type="domain" description="Protein kinase" evidence="3">
    <location>
        <begin position="127"/>
        <end position="447"/>
    </location>
</feature>
<dbReference type="EMBL" id="QGNW01001176">
    <property type="protein sequence ID" value="RVW51925.1"/>
    <property type="molecule type" value="Genomic_DNA"/>
</dbReference>
<keyword evidence="1" id="KW-1133">Transmembrane helix</keyword>
<dbReference type="PROSITE" id="PS50011">
    <property type="entry name" value="PROTEIN_KINASE_DOM"/>
    <property type="match status" value="1"/>
</dbReference>
<dbReference type="InterPro" id="IPR011009">
    <property type="entry name" value="Kinase-like_dom_sf"/>
</dbReference>
<feature type="transmembrane region" description="Helical" evidence="1">
    <location>
        <begin position="216"/>
        <end position="240"/>
    </location>
</feature>
<comment type="caution">
    <text evidence="4">The sequence shown here is derived from an EMBL/GenBank/DDBJ whole genome shotgun (WGS) entry which is preliminary data.</text>
</comment>
<dbReference type="Pfam" id="PF00069">
    <property type="entry name" value="Pkinase"/>
    <property type="match status" value="1"/>
</dbReference>
<feature type="signal peptide" evidence="2">
    <location>
        <begin position="1"/>
        <end position="23"/>
    </location>
</feature>
<keyword evidence="1" id="KW-0812">Transmembrane</keyword>
<accession>A0A438EW63</accession>
<dbReference type="InterPro" id="IPR020635">
    <property type="entry name" value="Tyr_kinase_cat_dom"/>
</dbReference>